<dbReference type="EMBL" id="VSRR010002903">
    <property type="protein sequence ID" value="MPC33783.1"/>
    <property type="molecule type" value="Genomic_DNA"/>
</dbReference>
<keyword evidence="2" id="KW-1185">Reference proteome</keyword>
<accession>A0A5B7EL67</accession>
<comment type="caution">
    <text evidence="1">The sequence shown here is derived from an EMBL/GenBank/DDBJ whole genome shotgun (WGS) entry which is preliminary data.</text>
</comment>
<organism evidence="1 2">
    <name type="scientific">Portunus trituberculatus</name>
    <name type="common">Swimming crab</name>
    <name type="synonym">Neptunus trituberculatus</name>
    <dbReference type="NCBI Taxonomy" id="210409"/>
    <lineage>
        <taxon>Eukaryota</taxon>
        <taxon>Metazoa</taxon>
        <taxon>Ecdysozoa</taxon>
        <taxon>Arthropoda</taxon>
        <taxon>Crustacea</taxon>
        <taxon>Multicrustacea</taxon>
        <taxon>Malacostraca</taxon>
        <taxon>Eumalacostraca</taxon>
        <taxon>Eucarida</taxon>
        <taxon>Decapoda</taxon>
        <taxon>Pleocyemata</taxon>
        <taxon>Brachyura</taxon>
        <taxon>Eubrachyura</taxon>
        <taxon>Portunoidea</taxon>
        <taxon>Portunidae</taxon>
        <taxon>Portuninae</taxon>
        <taxon>Portunus</taxon>
    </lineage>
</organism>
<protein>
    <submittedName>
        <fullName evidence="1">Uncharacterized protein</fullName>
    </submittedName>
</protein>
<gene>
    <name evidence="1" type="ORF">E2C01_027144</name>
</gene>
<evidence type="ECO:0000313" key="2">
    <source>
        <dbReference type="Proteomes" id="UP000324222"/>
    </source>
</evidence>
<reference evidence="1 2" key="1">
    <citation type="submission" date="2019-05" db="EMBL/GenBank/DDBJ databases">
        <title>Another draft genome of Portunus trituberculatus and its Hox gene families provides insights of decapod evolution.</title>
        <authorList>
            <person name="Jeong J.-H."/>
            <person name="Song I."/>
            <person name="Kim S."/>
            <person name="Choi T."/>
            <person name="Kim D."/>
            <person name="Ryu S."/>
            <person name="Kim W."/>
        </authorList>
    </citation>
    <scope>NUCLEOTIDE SEQUENCE [LARGE SCALE GENOMIC DNA]</scope>
    <source>
        <tissue evidence="1">Muscle</tissue>
    </source>
</reference>
<sequence length="68" mass="7257">MNKPSASPGSSQGRLQCPARCSLSHMGREKDKAHSKGSAEDCNIKIQQALTFSQFLPTTTTTTTTTSV</sequence>
<dbReference type="AlphaFoldDB" id="A0A5B7EL67"/>
<dbReference type="Proteomes" id="UP000324222">
    <property type="component" value="Unassembled WGS sequence"/>
</dbReference>
<proteinExistence type="predicted"/>
<name>A0A5B7EL67_PORTR</name>
<evidence type="ECO:0000313" key="1">
    <source>
        <dbReference type="EMBL" id="MPC33783.1"/>
    </source>
</evidence>